<sequence length="74" mass="7860">MVQGRCAGVIDLEFETDIGFQNVTGGQPVCVAPSGHDSLSSHTTILRVRVPGIEGTVMGVRDSLPDNQYDSSLK</sequence>
<organism evidence="1 2">
    <name type="scientific">Elysia crispata</name>
    <name type="common">lettuce slug</name>
    <dbReference type="NCBI Taxonomy" id="231223"/>
    <lineage>
        <taxon>Eukaryota</taxon>
        <taxon>Metazoa</taxon>
        <taxon>Spiralia</taxon>
        <taxon>Lophotrochozoa</taxon>
        <taxon>Mollusca</taxon>
        <taxon>Gastropoda</taxon>
        <taxon>Heterobranchia</taxon>
        <taxon>Euthyneura</taxon>
        <taxon>Panpulmonata</taxon>
        <taxon>Sacoglossa</taxon>
        <taxon>Placobranchoidea</taxon>
        <taxon>Plakobranchidae</taxon>
        <taxon>Elysia</taxon>
    </lineage>
</organism>
<evidence type="ECO:0000313" key="2">
    <source>
        <dbReference type="Proteomes" id="UP001283361"/>
    </source>
</evidence>
<dbReference type="AlphaFoldDB" id="A0AAE0Y8V9"/>
<accession>A0AAE0Y8V9</accession>
<comment type="caution">
    <text evidence="1">The sequence shown here is derived from an EMBL/GenBank/DDBJ whole genome shotgun (WGS) entry which is preliminary data.</text>
</comment>
<dbReference type="EMBL" id="JAWDGP010006665">
    <property type="protein sequence ID" value="KAK3737174.1"/>
    <property type="molecule type" value="Genomic_DNA"/>
</dbReference>
<reference evidence="1" key="1">
    <citation type="journal article" date="2023" name="G3 (Bethesda)">
        <title>A reference genome for the long-term kleptoplast-retaining sea slug Elysia crispata morphotype clarki.</title>
        <authorList>
            <person name="Eastman K.E."/>
            <person name="Pendleton A.L."/>
            <person name="Shaikh M.A."/>
            <person name="Suttiyut T."/>
            <person name="Ogas R."/>
            <person name="Tomko P."/>
            <person name="Gavelis G."/>
            <person name="Widhalm J.R."/>
            <person name="Wisecaver J.H."/>
        </authorList>
    </citation>
    <scope>NUCLEOTIDE SEQUENCE</scope>
    <source>
        <strain evidence="1">ECLA1</strain>
    </source>
</reference>
<proteinExistence type="predicted"/>
<gene>
    <name evidence="1" type="ORF">RRG08_016478</name>
</gene>
<name>A0AAE0Y8V9_9GAST</name>
<protein>
    <submittedName>
        <fullName evidence="1">Uncharacterized protein</fullName>
    </submittedName>
</protein>
<keyword evidence="2" id="KW-1185">Reference proteome</keyword>
<evidence type="ECO:0000313" key="1">
    <source>
        <dbReference type="EMBL" id="KAK3737174.1"/>
    </source>
</evidence>
<dbReference type="Proteomes" id="UP001283361">
    <property type="component" value="Unassembled WGS sequence"/>
</dbReference>